<protein>
    <submittedName>
        <fullName evidence="5">AraC-like DNA-binding protein</fullName>
    </submittedName>
</protein>
<proteinExistence type="predicted"/>
<name>A0A4R7TH52_9ACTN</name>
<dbReference type="RefSeq" id="WP_133981321.1">
    <property type="nucleotide sequence ID" value="NZ_SOCE01000001.1"/>
</dbReference>
<comment type="caution">
    <text evidence="5">The sequence shown here is derived from an EMBL/GenBank/DDBJ whole genome shotgun (WGS) entry which is preliminary data.</text>
</comment>
<gene>
    <name evidence="5" type="ORF">EV138_5209</name>
</gene>
<dbReference type="OrthoDB" id="2559672at2"/>
<keyword evidence="1" id="KW-0805">Transcription regulation</keyword>
<keyword evidence="2 5" id="KW-0238">DNA-binding</keyword>
<dbReference type="PROSITE" id="PS01124">
    <property type="entry name" value="HTH_ARAC_FAMILY_2"/>
    <property type="match status" value="1"/>
</dbReference>
<evidence type="ECO:0000313" key="6">
    <source>
        <dbReference type="Proteomes" id="UP000295151"/>
    </source>
</evidence>
<organism evidence="5 6">
    <name type="scientific">Kribbella voronezhensis</name>
    <dbReference type="NCBI Taxonomy" id="2512212"/>
    <lineage>
        <taxon>Bacteria</taxon>
        <taxon>Bacillati</taxon>
        <taxon>Actinomycetota</taxon>
        <taxon>Actinomycetes</taxon>
        <taxon>Propionibacteriales</taxon>
        <taxon>Kribbellaceae</taxon>
        <taxon>Kribbella</taxon>
    </lineage>
</organism>
<accession>A0A4R7TH52</accession>
<evidence type="ECO:0000313" key="5">
    <source>
        <dbReference type="EMBL" id="TDU91600.1"/>
    </source>
</evidence>
<dbReference type="InterPro" id="IPR018060">
    <property type="entry name" value="HTH_AraC"/>
</dbReference>
<keyword evidence="3" id="KW-0804">Transcription</keyword>
<dbReference type="Pfam" id="PF12833">
    <property type="entry name" value="HTH_18"/>
    <property type="match status" value="1"/>
</dbReference>
<evidence type="ECO:0000259" key="4">
    <source>
        <dbReference type="PROSITE" id="PS01124"/>
    </source>
</evidence>
<evidence type="ECO:0000256" key="3">
    <source>
        <dbReference type="ARBA" id="ARBA00023163"/>
    </source>
</evidence>
<dbReference type="EMBL" id="SOCE01000001">
    <property type="protein sequence ID" value="TDU91600.1"/>
    <property type="molecule type" value="Genomic_DNA"/>
</dbReference>
<keyword evidence="6" id="KW-1185">Reference proteome</keyword>
<evidence type="ECO:0000256" key="1">
    <source>
        <dbReference type="ARBA" id="ARBA00023015"/>
    </source>
</evidence>
<dbReference type="Proteomes" id="UP000295151">
    <property type="component" value="Unassembled WGS sequence"/>
</dbReference>
<evidence type="ECO:0000256" key="2">
    <source>
        <dbReference type="ARBA" id="ARBA00023125"/>
    </source>
</evidence>
<dbReference type="Gene3D" id="1.10.10.60">
    <property type="entry name" value="Homeodomain-like"/>
    <property type="match status" value="1"/>
</dbReference>
<dbReference type="AlphaFoldDB" id="A0A4R7TH52"/>
<reference evidence="5 6" key="1">
    <citation type="submission" date="2019-03" db="EMBL/GenBank/DDBJ databases">
        <title>Genomic Encyclopedia of Type Strains, Phase III (KMG-III): the genomes of soil and plant-associated and newly described type strains.</title>
        <authorList>
            <person name="Whitman W."/>
        </authorList>
    </citation>
    <scope>NUCLEOTIDE SEQUENCE [LARGE SCALE GENOMIC DNA]</scope>
    <source>
        <strain evidence="5 6">VKM Ac-2575</strain>
    </source>
</reference>
<sequence>MTPWIEEVGVQYDDGSTAGDSQVLVLPPDPATTVVWRMTAAGDSDVLVTGPRTKASYQAKKKLPALVRLRIQPGRVRSLLGVGGDELVDRVVPLTELWGSAATSLAAELTEHRDDPDRAVDLLARQLAAKAPDRQGRSGRSELVLAAIEELSAGARVAQAAGRAGVSERYLRRVFIEAVGLSPKHFARINRVRSVLGRAGSWSRIATEAGYFDQSHLVAEFRSIMRVTPAAFAAGRVPVTTC</sequence>
<dbReference type="PANTHER" id="PTHR46796">
    <property type="entry name" value="HTH-TYPE TRANSCRIPTIONAL ACTIVATOR RHAS-RELATED"/>
    <property type="match status" value="1"/>
</dbReference>
<dbReference type="InterPro" id="IPR050204">
    <property type="entry name" value="AraC_XylS_family_regulators"/>
</dbReference>
<dbReference type="SMART" id="SM00342">
    <property type="entry name" value="HTH_ARAC"/>
    <property type="match status" value="1"/>
</dbReference>
<dbReference type="GO" id="GO:0003700">
    <property type="term" value="F:DNA-binding transcription factor activity"/>
    <property type="evidence" value="ECO:0007669"/>
    <property type="project" value="InterPro"/>
</dbReference>
<feature type="domain" description="HTH araC/xylS-type" evidence="4">
    <location>
        <begin position="141"/>
        <end position="235"/>
    </location>
</feature>
<dbReference type="GO" id="GO:0043565">
    <property type="term" value="F:sequence-specific DNA binding"/>
    <property type="evidence" value="ECO:0007669"/>
    <property type="project" value="InterPro"/>
</dbReference>